<dbReference type="InterPro" id="IPR000835">
    <property type="entry name" value="HTH_MarR-typ"/>
</dbReference>
<comment type="caution">
    <text evidence="2">The sequence shown here is derived from an EMBL/GenBank/DDBJ whole genome shotgun (WGS) entry which is preliminary data.</text>
</comment>
<dbReference type="InterPro" id="IPR036388">
    <property type="entry name" value="WH-like_DNA-bd_sf"/>
</dbReference>
<proteinExistence type="predicted"/>
<evidence type="ECO:0000313" key="2">
    <source>
        <dbReference type="EMBL" id="KAB2817824.1"/>
    </source>
</evidence>
<dbReference type="PROSITE" id="PS50995">
    <property type="entry name" value="HTH_MARR_2"/>
    <property type="match status" value="1"/>
</dbReference>
<dbReference type="GO" id="GO:0003700">
    <property type="term" value="F:DNA-binding transcription factor activity"/>
    <property type="evidence" value="ECO:0007669"/>
    <property type="project" value="InterPro"/>
</dbReference>
<dbReference type="PANTHER" id="PTHR33164:SF57">
    <property type="entry name" value="MARR-FAMILY TRANSCRIPTIONAL REGULATOR"/>
    <property type="match status" value="1"/>
</dbReference>
<evidence type="ECO:0000313" key="3">
    <source>
        <dbReference type="Proteomes" id="UP000484164"/>
    </source>
</evidence>
<feature type="domain" description="HTH marR-type" evidence="1">
    <location>
        <begin position="29"/>
        <end position="161"/>
    </location>
</feature>
<evidence type="ECO:0000259" key="1">
    <source>
        <dbReference type="PROSITE" id="PS50995"/>
    </source>
</evidence>
<accession>A0A6L3ZIT5</accession>
<dbReference type="InterPro" id="IPR039422">
    <property type="entry name" value="MarR/SlyA-like"/>
</dbReference>
<dbReference type="PANTHER" id="PTHR33164">
    <property type="entry name" value="TRANSCRIPTIONAL REGULATOR, MARR FAMILY"/>
    <property type="match status" value="1"/>
</dbReference>
<organism evidence="2 3">
    <name type="scientific">Phaeocystidibacter marisrubri</name>
    <dbReference type="NCBI Taxonomy" id="1577780"/>
    <lineage>
        <taxon>Bacteria</taxon>
        <taxon>Pseudomonadati</taxon>
        <taxon>Bacteroidota</taxon>
        <taxon>Flavobacteriia</taxon>
        <taxon>Flavobacteriales</taxon>
        <taxon>Phaeocystidibacteraceae</taxon>
        <taxon>Phaeocystidibacter</taxon>
    </lineage>
</organism>
<dbReference type="SMART" id="SM00347">
    <property type="entry name" value="HTH_MARR"/>
    <property type="match status" value="1"/>
</dbReference>
<dbReference type="OrthoDB" id="5327581at2"/>
<dbReference type="Gene3D" id="1.10.10.10">
    <property type="entry name" value="Winged helix-like DNA-binding domain superfamily/Winged helix DNA-binding domain"/>
    <property type="match status" value="1"/>
</dbReference>
<dbReference type="EMBL" id="WBVQ01000001">
    <property type="protein sequence ID" value="KAB2817824.1"/>
    <property type="molecule type" value="Genomic_DNA"/>
</dbReference>
<dbReference type="AlphaFoldDB" id="A0A6L3ZIT5"/>
<name>A0A6L3ZIT5_9FLAO</name>
<dbReference type="InterPro" id="IPR036390">
    <property type="entry name" value="WH_DNA-bd_sf"/>
</dbReference>
<keyword evidence="3" id="KW-1185">Reference proteome</keyword>
<protein>
    <submittedName>
        <fullName evidence="2">MarR family transcriptional regulator</fullName>
    </submittedName>
</protein>
<gene>
    <name evidence="2" type="ORF">F8C82_05315</name>
</gene>
<sequence length="182" mass="21184">MTRCAQHIPESIVTFAVSTTTQNQKMSHEQVIGNLFMNLSKDYVAQVTDRLSHLDIERHFYALYVLDQSTETLTQSKLAEELQVDKVAVVRLVDYLTEAGYVRRQVDKQDRRKQHVMLLPKAEEVLPEIREAFSEANQSILNVLDESERKDFIRLAAKIRGFYEENPMNHVKVNMNYKRVKA</sequence>
<dbReference type="Proteomes" id="UP000484164">
    <property type="component" value="Unassembled WGS sequence"/>
</dbReference>
<dbReference type="PRINTS" id="PR00598">
    <property type="entry name" value="HTHMARR"/>
</dbReference>
<reference evidence="2 3" key="1">
    <citation type="submission" date="2019-10" db="EMBL/GenBank/DDBJ databases">
        <title>Genome sequence of Phaeocystidibacter marisrubri JCM30614 (type strain).</title>
        <authorList>
            <person name="Bowman J.P."/>
        </authorList>
    </citation>
    <scope>NUCLEOTIDE SEQUENCE [LARGE SCALE GENOMIC DNA]</scope>
    <source>
        <strain evidence="2 3">JCM 30614</strain>
    </source>
</reference>
<dbReference type="SUPFAM" id="SSF46785">
    <property type="entry name" value="Winged helix' DNA-binding domain"/>
    <property type="match status" value="1"/>
</dbReference>
<dbReference type="GO" id="GO:0006950">
    <property type="term" value="P:response to stress"/>
    <property type="evidence" value="ECO:0007669"/>
    <property type="project" value="TreeGrafter"/>
</dbReference>
<dbReference type="Pfam" id="PF12802">
    <property type="entry name" value="MarR_2"/>
    <property type="match status" value="1"/>
</dbReference>